<gene>
    <name evidence="2" type="primary">P0002F11.21</name>
</gene>
<dbReference type="EMBL" id="AP004652">
    <property type="protein sequence ID" value="BAD12957.1"/>
    <property type="molecule type" value="Genomic_DNA"/>
</dbReference>
<dbReference type="Proteomes" id="UP000000763">
    <property type="component" value="Chromosome 8"/>
</dbReference>
<protein>
    <submittedName>
        <fullName evidence="2">Uncharacterized protein</fullName>
    </submittedName>
</protein>
<accession>Q6ZAV9</accession>
<evidence type="ECO:0000256" key="1">
    <source>
        <dbReference type="SAM" id="MobiDB-lite"/>
    </source>
</evidence>
<organism evidence="2 3">
    <name type="scientific">Oryza sativa subsp. japonica</name>
    <name type="common">Rice</name>
    <dbReference type="NCBI Taxonomy" id="39947"/>
    <lineage>
        <taxon>Eukaryota</taxon>
        <taxon>Viridiplantae</taxon>
        <taxon>Streptophyta</taxon>
        <taxon>Embryophyta</taxon>
        <taxon>Tracheophyta</taxon>
        <taxon>Spermatophyta</taxon>
        <taxon>Magnoliopsida</taxon>
        <taxon>Liliopsida</taxon>
        <taxon>Poales</taxon>
        <taxon>Poaceae</taxon>
        <taxon>BOP clade</taxon>
        <taxon>Oryzoideae</taxon>
        <taxon>Oryzeae</taxon>
        <taxon>Oryzinae</taxon>
        <taxon>Oryza</taxon>
        <taxon>Oryza sativa</taxon>
    </lineage>
</organism>
<feature type="compositionally biased region" description="Basic residues" evidence="1">
    <location>
        <begin position="1"/>
        <end position="16"/>
    </location>
</feature>
<reference evidence="3" key="1">
    <citation type="journal article" date="2005" name="Nature">
        <title>The map-based sequence of the rice genome.</title>
        <authorList>
            <consortium name="International rice genome sequencing project (IRGSP)"/>
            <person name="Matsumoto T."/>
            <person name="Wu J."/>
            <person name="Kanamori H."/>
            <person name="Katayose Y."/>
            <person name="Fujisawa M."/>
            <person name="Namiki N."/>
            <person name="Mizuno H."/>
            <person name="Yamamoto K."/>
            <person name="Antonio B.A."/>
            <person name="Baba T."/>
            <person name="Sakata K."/>
            <person name="Nagamura Y."/>
            <person name="Aoki H."/>
            <person name="Arikawa K."/>
            <person name="Arita K."/>
            <person name="Bito T."/>
            <person name="Chiden Y."/>
            <person name="Fujitsuka N."/>
            <person name="Fukunaka R."/>
            <person name="Hamada M."/>
            <person name="Harada C."/>
            <person name="Hayashi A."/>
            <person name="Hijishita S."/>
            <person name="Honda M."/>
            <person name="Hosokawa S."/>
            <person name="Ichikawa Y."/>
            <person name="Idonuma A."/>
            <person name="Iijima M."/>
            <person name="Ikeda M."/>
            <person name="Ikeno M."/>
            <person name="Ito K."/>
            <person name="Ito S."/>
            <person name="Ito T."/>
            <person name="Ito Y."/>
            <person name="Ito Y."/>
            <person name="Iwabuchi A."/>
            <person name="Kamiya K."/>
            <person name="Karasawa W."/>
            <person name="Kurita K."/>
            <person name="Katagiri S."/>
            <person name="Kikuta A."/>
            <person name="Kobayashi H."/>
            <person name="Kobayashi N."/>
            <person name="Machita K."/>
            <person name="Maehara T."/>
            <person name="Masukawa M."/>
            <person name="Mizubayashi T."/>
            <person name="Mukai Y."/>
            <person name="Nagasaki H."/>
            <person name="Nagata Y."/>
            <person name="Naito S."/>
            <person name="Nakashima M."/>
            <person name="Nakama Y."/>
            <person name="Nakamichi Y."/>
            <person name="Nakamura M."/>
            <person name="Meguro A."/>
            <person name="Negishi M."/>
            <person name="Ohta I."/>
            <person name="Ohta T."/>
            <person name="Okamoto M."/>
            <person name="Ono N."/>
            <person name="Saji S."/>
            <person name="Sakaguchi M."/>
            <person name="Sakai K."/>
            <person name="Shibata M."/>
            <person name="Shimokawa T."/>
            <person name="Song J."/>
            <person name="Takazaki Y."/>
            <person name="Terasawa K."/>
            <person name="Tsugane M."/>
            <person name="Tsuji K."/>
            <person name="Ueda S."/>
            <person name="Waki K."/>
            <person name="Yamagata H."/>
            <person name="Yamamoto M."/>
            <person name="Yamamoto S."/>
            <person name="Yamane H."/>
            <person name="Yoshiki S."/>
            <person name="Yoshihara R."/>
            <person name="Yukawa K."/>
            <person name="Zhong H."/>
            <person name="Yano M."/>
            <person name="Yuan Q."/>
            <person name="Ouyang S."/>
            <person name="Liu J."/>
            <person name="Jones K.M."/>
            <person name="Gansberger K."/>
            <person name="Moffat K."/>
            <person name="Hill J."/>
            <person name="Bera J."/>
            <person name="Fadrosh D."/>
            <person name="Jin S."/>
            <person name="Johri S."/>
            <person name="Kim M."/>
            <person name="Overton L."/>
            <person name="Reardon M."/>
            <person name="Tsitrin T."/>
            <person name="Vuong H."/>
            <person name="Weaver B."/>
            <person name="Ciecko A."/>
            <person name="Tallon L."/>
            <person name="Jackson J."/>
            <person name="Pai G."/>
            <person name="Aken S.V."/>
            <person name="Utterback T."/>
            <person name="Reidmuller S."/>
            <person name="Feldblyum T."/>
            <person name="Hsiao J."/>
            <person name="Zismann V."/>
            <person name="Iobst S."/>
            <person name="de Vazeille A.R."/>
            <person name="Buell C.R."/>
            <person name="Ying K."/>
            <person name="Li Y."/>
            <person name="Lu T."/>
            <person name="Huang Y."/>
            <person name="Zhao Q."/>
            <person name="Feng Q."/>
            <person name="Zhang L."/>
            <person name="Zhu J."/>
            <person name="Weng Q."/>
            <person name="Mu J."/>
            <person name="Lu Y."/>
            <person name="Fan D."/>
            <person name="Liu Y."/>
            <person name="Guan J."/>
            <person name="Zhang Y."/>
            <person name="Yu S."/>
            <person name="Liu X."/>
            <person name="Zhang Y."/>
            <person name="Hong G."/>
            <person name="Han B."/>
            <person name="Choisne N."/>
            <person name="Demange N."/>
            <person name="Orjeda G."/>
            <person name="Samain S."/>
            <person name="Cattolico L."/>
            <person name="Pelletier E."/>
            <person name="Couloux A."/>
            <person name="Segurens B."/>
            <person name="Wincker P."/>
            <person name="D'Hont A."/>
            <person name="Scarpelli C."/>
            <person name="Weissenbach J."/>
            <person name="Salanoubat M."/>
            <person name="Quetier F."/>
            <person name="Yu Y."/>
            <person name="Kim H.R."/>
            <person name="Rambo T."/>
            <person name="Currie J."/>
            <person name="Collura K."/>
            <person name="Luo M."/>
            <person name="Yang T."/>
            <person name="Ammiraju J.S.S."/>
            <person name="Engler F."/>
            <person name="Soderlund C."/>
            <person name="Wing R.A."/>
            <person name="Palmer L.E."/>
            <person name="de la Bastide M."/>
            <person name="Spiegel L."/>
            <person name="Nascimento L."/>
            <person name="Zutavern T."/>
            <person name="O'Shaughnessy A."/>
            <person name="Dike S."/>
            <person name="Dedhia N."/>
            <person name="Preston R."/>
            <person name="Balija V."/>
            <person name="McCombie W.R."/>
            <person name="Chow T."/>
            <person name="Chen H."/>
            <person name="Chung M."/>
            <person name="Chen C."/>
            <person name="Shaw J."/>
            <person name="Wu H."/>
            <person name="Hsiao K."/>
            <person name="Chao Y."/>
            <person name="Chu M."/>
            <person name="Cheng C."/>
            <person name="Hour A."/>
            <person name="Lee P."/>
            <person name="Lin S."/>
            <person name="Lin Y."/>
            <person name="Liou J."/>
            <person name="Liu S."/>
            <person name="Hsing Y."/>
            <person name="Raghuvanshi S."/>
            <person name="Mohanty A."/>
            <person name="Bharti A.K."/>
            <person name="Gaur A."/>
            <person name="Gupta V."/>
            <person name="Kumar D."/>
            <person name="Ravi V."/>
            <person name="Vij S."/>
            <person name="Kapur A."/>
            <person name="Khurana P."/>
            <person name="Khurana P."/>
            <person name="Khurana J.P."/>
            <person name="Tyagi A.K."/>
            <person name="Gaikwad K."/>
            <person name="Singh A."/>
            <person name="Dalal V."/>
            <person name="Srivastava S."/>
            <person name="Dixit A."/>
            <person name="Pal A.K."/>
            <person name="Ghazi I.A."/>
            <person name="Yadav M."/>
            <person name="Pandit A."/>
            <person name="Bhargava A."/>
            <person name="Sureshbabu K."/>
            <person name="Batra K."/>
            <person name="Sharma T.R."/>
            <person name="Mohapatra T."/>
            <person name="Singh N.K."/>
            <person name="Messing J."/>
            <person name="Nelson A.B."/>
            <person name="Fuks G."/>
            <person name="Kavchok S."/>
            <person name="Keizer G."/>
            <person name="Linton E."/>
            <person name="Llaca V."/>
            <person name="Song R."/>
            <person name="Tanyolac B."/>
            <person name="Young S."/>
            <person name="Ho-Il K."/>
            <person name="Hahn J.H."/>
            <person name="Sangsakoo G."/>
            <person name="Vanavichit A."/>
            <person name="de Mattos Luiz.A.T."/>
            <person name="Zimmer P.D."/>
            <person name="Malone G."/>
            <person name="Dellagostin O."/>
            <person name="de Oliveira A.C."/>
            <person name="Bevan M."/>
            <person name="Bancroft I."/>
            <person name="Minx P."/>
            <person name="Cordum H."/>
            <person name="Wilson R."/>
            <person name="Cheng Z."/>
            <person name="Jin W."/>
            <person name="Jiang J."/>
            <person name="Leong S.A."/>
            <person name="Iwama H."/>
            <person name="Gojobori T."/>
            <person name="Itoh T."/>
            <person name="Niimura Y."/>
            <person name="Fujii Y."/>
            <person name="Habara T."/>
            <person name="Sakai H."/>
            <person name="Sato Y."/>
            <person name="Wilson G."/>
            <person name="Kumar K."/>
            <person name="McCouch S."/>
            <person name="Juretic N."/>
            <person name="Hoen D."/>
            <person name="Wright S."/>
            <person name="Bruskiewich R."/>
            <person name="Bureau T."/>
            <person name="Miyao A."/>
            <person name="Hirochika H."/>
            <person name="Nishikawa T."/>
            <person name="Kadowaki K."/>
            <person name="Sugiura M."/>
            <person name="Burr B."/>
            <person name="Sasaki T."/>
        </authorList>
    </citation>
    <scope>NUCLEOTIDE SEQUENCE [LARGE SCALE GENOMIC DNA]</scope>
    <source>
        <strain evidence="3">cv. Nipponbare</strain>
    </source>
</reference>
<reference evidence="3" key="2">
    <citation type="journal article" date="2008" name="Nucleic Acids Res.">
        <title>The rice annotation project database (RAP-DB): 2008 update.</title>
        <authorList>
            <consortium name="The rice annotation project (RAP)"/>
        </authorList>
    </citation>
    <scope>GENOME REANNOTATION</scope>
    <source>
        <strain evidence="3">cv. Nipponbare</strain>
    </source>
</reference>
<feature type="region of interest" description="Disordered" evidence="1">
    <location>
        <begin position="1"/>
        <end position="31"/>
    </location>
</feature>
<sequence length="70" mass="7947">MTLRKYRCKARGRRRTTLSSPSAPPPVSPRFSTTALRRRLCVAVSASPRFLQQQSKAKFEFGLDEGFSEE</sequence>
<proteinExistence type="predicted"/>
<evidence type="ECO:0000313" key="3">
    <source>
        <dbReference type="Proteomes" id="UP000000763"/>
    </source>
</evidence>
<dbReference type="AlphaFoldDB" id="Q6ZAV9"/>
<evidence type="ECO:0000313" key="2">
    <source>
        <dbReference type="EMBL" id="BAD12957.1"/>
    </source>
</evidence>
<name>Q6ZAV9_ORYSJ</name>